<protein>
    <submittedName>
        <fullName evidence="1">DUF3881 family protein</fullName>
    </submittedName>
</protein>
<dbReference type="EMBL" id="RRCM01000002">
    <property type="protein sequence ID" value="RRJ14286.1"/>
    <property type="molecule type" value="Genomic_DNA"/>
</dbReference>
<dbReference type="InterPro" id="IPR024541">
    <property type="entry name" value="DUF3881"/>
</dbReference>
<evidence type="ECO:0000313" key="2">
    <source>
        <dbReference type="Proteomes" id="UP000276982"/>
    </source>
</evidence>
<accession>A0A3P3PZA0</accession>
<evidence type="ECO:0000313" key="1">
    <source>
        <dbReference type="EMBL" id="RRJ14286.1"/>
    </source>
</evidence>
<keyword evidence="2" id="KW-1185">Reference proteome</keyword>
<name>A0A3P3PZA0_9FIRM</name>
<reference evidence="1 2" key="1">
    <citation type="submission" date="2018-11" db="EMBL/GenBank/DDBJ databases">
        <title>Genome sequencing of Lachnoanaerobaculum orale DSM 24553T.</title>
        <authorList>
            <person name="Kook J.-K."/>
            <person name="Park S.-N."/>
            <person name="Lim Y.K."/>
        </authorList>
    </citation>
    <scope>NUCLEOTIDE SEQUENCE [LARGE SCALE GENOMIC DNA]</scope>
    <source>
        <strain evidence="1 2">DSM 24553</strain>
    </source>
</reference>
<dbReference type="Proteomes" id="UP000276982">
    <property type="component" value="Unassembled WGS sequence"/>
</dbReference>
<sequence>MQNYIRSIGFSMYKKKNEVKELLDKIQRENIASARISVTTEKERLWEIRKNLSESVGLCIYGYLENLGVFIREGYFPYVKDTSVSSVSKCSIEKHIDDSVFSGMLDDNRLGMSLIFRLSNPLDYDTGKKISSVNLFGFCSDGKVLLPIKKTLVEIESSKQRSQDRTLLIEAAKRGDENAIDTLTTDEALLYSTLNDRIQTEDVYSIVDTLFMPYGMENDIYSIVGNILDIKEEENILTNERLLILKIECSDIELSIAIKKEDLQGEPMVGRRFKGNIWLHGKINQE</sequence>
<proteinExistence type="predicted"/>
<dbReference type="RefSeq" id="WP_124952863.1">
    <property type="nucleotide sequence ID" value="NZ_RRCM01000002.1"/>
</dbReference>
<dbReference type="Pfam" id="PF12997">
    <property type="entry name" value="DUF3881"/>
    <property type="match status" value="1"/>
</dbReference>
<dbReference type="AlphaFoldDB" id="A0A3P3PZA0"/>
<organism evidence="1 2">
    <name type="scientific">Lachnoanaerobaculum orale</name>
    <dbReference type="NCBI Taxonomy" id="979627"/>
    <lineage>
        <taxon>Bacteria</taxon>
        <taxon>Bacillati</taxon>
        <taxon>Bacillota</taxon>
        <taxon>Clostridia</taxon>
        <taxon>Lachnospirales</taxon>
        <taxon>Lachnospiraceae</taxon>
        <taxon>Lachnoanaerobaculum</taxon>
    </lineage>
</organism>
<gene>
    <name evidence="1" type="ORF">EHW90_11425</name>
</gene>
<comment type="caution">
    <text evidence="1">The sequence shown here is derived from an EMBL/GenBank/DDBJ whole genome shotgun (WGS) entry which is preliminary data.</text>
</comment>